<sequence length="88" mass="9989">MKSYLCYKSSAKSLISCWLKPRTAEPFKSIKSSRRSRRFSVFPAQIPFQLDAPLVFKSQMKRGFSSTHTTASTLVSLRLGFALPATRR</sequence>
<evidence type="ECO:0000313" key="2">
    <source>
        <dbReference type="Proteomes" id="UP000829196"/>
    </source>
</evidence>
<keyword evidence="2" id="KW-1185">Reference proteome</keyword>
<gene>
    <name evidence="1" type="ORF">KFK09_014699</name>
</gene>
<accession>A0A8T3B3V8</accession>
<dbReference type="AlphaFoldDB" id="A0A8T3B3V8"/>
<dbReference type="Proteomes" id="UP000829196">
    <property type="component" value="Unassembled WGS sequence"/>
</dbReference>
<evidence type="ECO:0000313" key="1">
    <source>
        <dbReference type="EMBL" id="KAI0503758.1"/>
    </source>
</evidence>
<dbReference type="EMBL" id="JAGYWB010000011">
    <property type="protein sequence ID" value="KAI0503758.1"/>
    <property type="molecule type" value="Genomic_DNA"/>
</dbReference>
<comment type="caution">
    <text evidence="1">The sequence shown here is derived from an EMBL/GenBank/DDBJ whole genome shotgun (WGS) entry which is preliminary data.</text>
</comment>
<reference evidence="1" key="1">
    <citation type="journal article" date="2022" name="Front. Genet.">
        <title>Chromosome-Scale Assembly of the Dendrobium nobile Genome Provides Insights Into the Molecular Mechanism of the Biosynthesis of the Medicinal Active Ingredient of Dendrobium.</title>
        <authorList>
            <person name="Xu Q."/>
            <person name="Niu S.-C."/>
            <person name="Li K.-L."/>
            <person name="Zheng P.-J."/>
            <person name="Zhang X.-J."/>
            <person name="Jia Y."/>
            <person name="Liu Y."/>
            <person name="Niu Y.-X."/>
            <person name="Yu L.-H."/>
            <person name="Chen D.-F."/>
            <person name="Zhang G.-Q."/>
        </authorList>
    </citation>
    <scope>NUCLEOTIDE SEQUENCE</scope>
    <source>
        <tissue evidence="1">Leaf</tissue>
    </source>
</reference>
<name>A0A8T3B3V8_DENNO</name>
<proteinExistence type="predicted"/>
<protein>
    <submittedName>
        <fullName evidence="1">Uncharacterized protein</fullName>
    </submittedName>
</protein>
<organism evidence="1 2">
    <name type="scientific">Dendrobium nobile</name>
    <name type="common">Orchid</name>
    <dbReference type="NCBI Taxonomy" id="94219"/>
    <lineage>
        <taxon>Eukaryota</taxon>
        <taxon>Viridiplantae</taxon>
        <taxon>Streptophyta</taxon>
        <taxon>Embryophyta</taxon>
        <taxon>Tracheophyta</taxon>
        <taxon>Spermatophyta</taxon>
        <taxon>Magnoliopsida</taxon>
        <taxon>Liliopsida</taxon>
        <taxon>Asparagales</taxon>
        <taxon>Orchidaceae</taxon>
        <taxon>Epidendroideae</taxon>
        <taxon>Malaxideae</taxon>
        <taxon>Dendrobiinae</taxon>
        <taxon>Dendrobium</taxon>
    </lineage>
</organism>